<gene>
    <name evidence="2" type="ORF">S01H1_34229</name>
</gene>
<keyword evidence="1" id="KW-0472">Membrane</keyword>
<dbReference type="SUPFAM" id="SSF103473">
    <property type="entry name" value="MFS general substrate transporter"/>
    <property type="match status" value="1"/>
</dbReference>
<sequence>MKQVTERLFLSDKDVRLILLILFFLSGATALIYQVVWVRMFGLVFGVTIFAVSTVLTAFMTGLALGSIYFGRLIDKRKDALAVFAFLELGIGLFALAFPFLYQGLTYIYV</sequence>
<keyword evidence="1" id="KW-0812">Transmembrane</keyword>
<proteinExistence type="predicted"/>
<feature type="non-terminal residue" evidence="2">
    <location>
        <position position="110"/>
    </location>
</feature>
<keyword evidence="1" id="KW-1133">Transmembrane helix</keyword>
<evidence type="ECO:0000313" key="2">
    <source>
        <dbReference type="EMBL" id="GAG02015.1"/>
    </source>
</evidence>
<organism evidence="2">
    <name type="scientific">marine sediment metagenome</name>
    <dbReference type="NCBI Taxonomy" id="412755"/>
    <lineage>
        <taxon>unclassified sequences</taxon>
        <taxon>metagenomes</taxon>
        <taxon>ecological metagenomes</taxon>
    </lineage>
</organism>
<accession>X0U904</accession>
<evidence type="ECO:0000256" key="1">
    <source>
        <dbReference type="SAM" id="Phobius"/>
    </source>
</evidence>
<feature type="transmembrane region" description="Helical" evidence="1">
    <location>
        <begin position="43"/>
        <end position="69"/>
    </location>
</feature>
<evidence type="ECO:0008006" key="3">
    <source>
        <dbReference type="Google" id="ProtNLM"/>
    </source>
</evidence>
<protein>
    <recommendedName>
        <fullName evidence="3">Major facilitator superfamily (MFS) profile domain-containing protein</fullName>
    </recommendedName>
</protein>
<comment type="caution">
    <text evidence="2">The sequence shown here is derived from an EMBL/GenBank/DDBJ whole genome shotgun (WGS) entry which is preliminary data.</text>
</comment>
<feature type="transmembrane region" description="Helical" evidence="1">
    <location>
        <begin position="17"/>
        <end position="37"/>
    </location>
</feature>
<reference evidence="2" key="1">
    <citation type="journal article" date="2014" name="Front. Microbiol.">
        <title>High frequency of phylogenetically diverse reductive dehalogenase-homologous genes in deep subseafloor sedimentary metagenomes.</title>
        <authorList>
            <person name="Kawai M."/>
            <person name="Futagami T."/>
            <person name="Toyoda A."/>
            <person name="Takaki Y."/>
            <person name="Nishi S."/>
            <person name="Hori S."/>
            <person name="Arai W."/>
            <person name="Tsubouchi T."/>
            <person name="Morono Y."/>
            <person name="Uchiyama I."/>
            <person name="Ito T."/>
            <person name="Fujiyama A."/>
            <person name="Inagaki F."/>
            <person name="Takami H."/>
        </authorList>
    </citation>
    <scope>NUCLEOTIDE SEQUENCE</scope>
    <source>
        <strain evidence="2">Expedition CK06-06</strain>
    </source>
</reference>
<dbReference type="EMBL" id="BARS01021298">
    <property type="protein sequence ID" value="GAG02015.1"/>
    <property type="molecule type" value="Genomic_DNA"/>
</dbReference>
<name>X0U904_9ZZZZ</name>
<dbReference type="InterPro" id="IPR036259">
    <property type="entry name" value="MFS_trans_sf"/>
</dbReference>
<feature type="transmembrane region" description="Helical" evidence="1">
    <location>
        <begin position="81"/>
        <end position="102"/>
    </location>
</feature>
<dbReference type="AlphaFoldDB" id="X0U904"/>